<comment type="catalytic activity">
    <reaction evidence="3">
        <text>ATP + H2O = ADP + phosphate + H(+)</text>
        <dbReference type="Rhea" id="RHEA:13065"/>
        <dbReference type="ChEBI" id="CHEBI:15377"/>
        <dbReference type="ChEBI" id="CHEBI:15378"/>
        <dbReference type="ChEBI" id="CHEBI:30616"/>
        <dbReference type="ChEBI" id="CHEBI:43474"/>
        <dbReference type="ChEBI" id="CHEBI:456216"/>
        <dbReference type="EC" id="5.6.2.3"/>
    </reaction>
</comment>
<evidence type="ECO:0000259" key="6">
    <source>
        <dbReference type="SMART" id="SM00382"/>
    </source>
</evidence>
<keyword evidence="2 3" id="KW-0067">ATP-binding</keyword>
<accession>A0AA42CRE5</accession>
<evidence type="ECO:0000256" key="1">
    <source>
        <dbReference type="ARBA" id="ARBA00022741"/>
    </source>
</evidence>
<dbReference type="Gene3D" id="1.10.150.20">
    <property type="entry name" value="5' to 3' exonuclease, C-terminal subdomain"/>
    <property type="match status" value="1"/>
</dbReference>
<dbReference type="Pfam" id="PF23139">
    <property type="entry name" value="OB_YrrC"/>
    <property type="match status" value="1"/>
</dbReference>
<keyword evidence="3" id="KW-0378">Hydrolase</keyword>
<gene>
    <name evidence="3" type="primary">recD2</name>
    <name evidence="7" type="ORF">M8523_31310</name>
</gene>
<reference evidence="7" key="1">
    <citation type="submission" date="2022-05" db="EMBL/GenBank/DDBJ databases">
        <authorList>
            <person name="Pankratov T."/>
        </authorList>
    </citation>
    <scope>NUCLEOTIDE SEQUENCE</scope>
    <source>
        <strain evidence="7">BP6-180914</strain>
    </source>
</reference>
<keyword evidence="3" id="KW-0413">Isomerase</keyword>
<dbReference type="PANTHER" id="PTHR43788">
    <property type="entry name" value="DNA2/NAM7 HELICASE FAMILY MEMBER"/>
    <property type="match status" value="1"/>
</dbReference>
<dbReference type="HAMAP" id="MF_01488">
    <property type="entry name" value="RecD2"/>
    <property type="match status" value="1"/>
</dbReference>
<dbReference type="InterPro" id="IPR027785">
    <property type="entry name" value="UvrD-like_helicase_C"/>
</dbReference>
<dbReference type="InterPro" id="IPR027417">
    <property type="entry name" value="P-loop_NTPase"/>
</dbReference>
<dbReference type="SUPFAM" id="SSF52540">
    <property type="entry name" value="P-loop containing nucleoside triphosphate hydrolases"/>
    <property type="match status" value="2"/>
</dbReference>
<protein>
    <recommendedName>
        <fullName evidence="3">ATP-dependent RecD2 DNA helicase</fullName>
        <ecNumber evidence="3">5.6.2.3</ecNumber>
    </recommendedName>
    <alternativeName>
        <fullName evidence="3">DNA 5'-3' helicase subunit RecD2</fullName>
    </alternativeName>
</protein>
<keyword evidence="1 3" id="KW-0547">Nucleotide-binding</keyword>
<sequence>MNNPRALASHEASHQENLAGLVERVTFHNPDNGFCVLRLKARGQRDLVTVIGHAALISAGEFVQAVGAWTNDREHGLQFRASFLKVSPPTTLAGIEKYLGSGMIRGIGPAYAKRLTGAFAEAVFDIIEQEPGRLREIEGIGPKRAERIVAGWAEQKVVREIILFLHAQGVGTSRAVRIFKTYGADAVAVISENPYRLARDIRGIGFKTADQIAMKVGIAQDAMIRVRAGVSYALAEAMDEGHCGLPADELKTLTADLIEVPAAPIETALTLELQEGTVVADTVGDRPCIFLSGLYRAEQAIAERLHTLADRPPPWAEIDVDKAIPWLETRAGITLAESQRQALRLALSSKVLVITGGPGVGKTTLVNSILKALVAKSVKVALCAPTGRAAKRLTETTGVEARTIHRLLETDPKNGGFRRTEDNPLDCELLVVDEVSMVDVPLMRALLRALPDSAGLLLVGDVDQLPSVGPGQVLGDVIDSGAVPVVRLTEVFRQAATSRVIVNAHRINQGQMPEAAQAGAQSDFHIVDAADPAQALAKVLAVVRDRIPKAFGLDPIRDVQVLCPMNRGGVGARSLNIELQKALNPPGEARVERFGWIYGPGDKVMQVENNYDREVYNGDLGIVARIDAEAGDLVVTFDGRDVAYPFGELDELVLAYATTIHKSQGSEYPAVVIPVMTQHYTMLARNLLYTGVTRGKKLVVLVGQRRAIAIAVKNGGTRRRWSKLREWLNSRSRPRLDLSPSFPSKRASPEEAGTPSV</sequence>
<dbReference type="GO" id="GO:0016787">
    <property type="term" value="F:hydrolase activity"/>
    <property type="evidence" value="ECO:0007669"/>
    <property type="project" value="UniProtKB-KW"/>
</dbReference>
<dbReference type="GO" id="GO:0006281">
    <property type="term" value="P:DNA repair"/>
    <property type="evidence" value="ECO:0007669"/>
    <property type="project" value="InterPro"/>
</dbReference>
<feature type="domain" description="AAA+ ATPase" evidence="6">
    <location>
        <begin position="348"/>
        <end position="557"/>
    </location>
</feature>
<dbReference type="CDD" id="cd18809">
    <property type="entry name" value="SF1_C_RecD"/>
    <property type="match status" value="1"/>
</dbReference>
<dbReference type="InterPro" id="IPR010994">
    <property type="entry name" value="RuvA_2-like"/>
</dbReference>
<dbReference type="InterPro" id="IPR055446">
    <property type="entry name" value="RecD2_N_OB"/>
</dbReference>
<proteinExistence type="inferred from homology"/>
<dbReference type="AlphaFoldDB" id="A0AA42CRE5"/>
<feature type="region of interest" description="Disordered" evidence="4">
    <location>
        <begin position="733"/>
        <end position="757"/>
    </location>
</feature>
<dbReference type="GO" id="GO:0009338">
    <property type="term" value="C:exodeoxyribonuclease V complex"/>
    <property type="evidence" value="ECO:0007669"/>
    <property type="project" value="TreeGrafter"/>
</dbReference>
<dbReference type="GO" id="GO:0003677">
    <property type="term" value="F:DNA binding"/>
    <property type="evidence" value="ECO:0007669"/>
    <property type="project" value="UniProtKB-UniRule"/>
</dbReference>
<dbReference type="InterPro" id="IPR006345">
    <property type="entry name" value="RecD2"/>
</dbReference>
<dbReference type="GO" id="GO:0043139">
    <property type="term" value="F:5'-3' DNA helicase activity"/>
    <property type="evidence" value="ECO:0007669"/>
    <property type="project" value="UniProtKB-UniRule"/>
</dbReference>
<dbReference type="Pfam" id="PF18335">
    <property type="entry name" value="SH3_13"/>
    <property type="match status" value="1"/>
</dbReference>
<dbReference type="InterPro" id="IPR041451">
    <property type="entry name" value="RecD2_SH13"/>
</dbReference>
<dbReference type="Proteomes" id="UP001165667">
    <property type="component" value="Unassembled WGS sequence"/>
</dbReference>
<organism evidence="7 8">
    <name type="scientific">Lichenifustis flavocetrariae</name>
    <dbReference type="NCBI Taxonomy" id="2949735"/>
    <lineage>
        <taxon>Bacteria</taxon>
        <taxon>Pseudomonadati</taxon>
        <taxon>Pseudomonadota</taxon>
        <taxon>Alphaproteobacteria</taxon>
        <taxon>Hyphomicrobiales</taxon>
        <taxon>Lichenihabitantaceae</taxon>
        <taxon>Lichenifustis</taxon>
    </lineage>
</organism>
<dbReference type="InterPro" id="IPR003583">
    <property type="entry name" value="Hlx-hairpin-Hlx_DNA-bd_motif"/>
</dbReference>
<evidence type="ECO:0000259" key="5">
    <source>
        <dbReference type="SMART" id="SM00278"/>
    </source>
</evidence>
<dbReference type="EMBL" id="JAMOIM010000049">
    <property type="protein sequence ID" value="MCW6512407.1"/>
    <property type="molecule type" value="Genomic_DNA"/>
</dbReference>
<keyword evidence="8" id="KW-1185">Reference proteome</keyword>
<dbReference type="Pfam" id="PF14490">
    <property type="entry name" value="HHH_RecD2"/>
    <property type="match status" value="1"/>
</dbReference>
<dbReference type="RefSeq" id="WP_282588783.1">
    <property type="nucleotide sequence ID" value="NZ_JAMOIM010000049.1"/>
</dbReference>
<evidence type="ECO:0000313" key="7">
    <source>
        <dbReference type="EMBL" id="MCW6512407.1"/>
    </source>
</evidence>
<evidence type="ECO:0000256" key="4">
    <source>
        <dbReference type="SAM" id="MobiDB-lite"/>
    </source>
</evidence>
<name>A0AA42CRE5_9HYPH</name>
<dbReference type="CDD" id="cd17933">
    <property type="entry name" value="DEXSc_RecD-like"/>
    <property type="match status" value="1"/>
</dbReference>
<feature type="domain" description="Helix-hairpin-helix DNA-binding motif class 1" evidence="5">
    <location>
        <begin position="132"/>
        <end position="151"/>
    </location>
</feature>
<dbReference type="SMART" id="SM00278">
    <property type="entry name" value="HhH1"/>
    <property type="match status" value="2"/>
</dbReference>
<dbReference type="SMART" id="SM00382">
    <property type="entry name" value="AAA"/>
    <property type="match status" value="1"/>
</dbReference>
<evidence type="ECO:0000313" key="8">
    <source>
        <dbReference type="Proteomes" id="UP001165667"/>
    </source>
</evidence>
<feature type="domain" description="Helix-hairpin-helix DNA-binding motif class 1" evidence="5">
    <location>
        <begin position="196"/>
        <end position="215"/>
    </location>
</feature>
<dbReference type="InterPro" id="IPR029493">
    <property type="entry name" value="RecD2-like_HHH"/>
</dbReference>
<dbReference type="GO" id="GO:0017116">
    <property type="term" value="F:single-stranded DNA helicase activity"/>
    <property type="evidence" value="ECO:0007669"/>
    <property type="project" value="TreeGrafter"/>
</dbReference>
<evidence type="ECO:0000256" key="3">
    <source>
        <dbReference type="HAMAP-Rule" id="MF_01488"/>
    </source>
</evidence>
<dbReference type="Pfam" id="PF14520">
    <property type="entry name" value="HHH_5"/>
    <property type="match status" value="1"/>
</dbReference>
<dbReference type="Gene3D" id="3.40.50.300">
    <property type="entry name" value="P-loop containing nucleotide triphosphate hydrolases"/>
    <property type="match status" value="2"/>
</dbReference>
<dbReference type="GO" id="GO:0006310">
    <property type="term" value="P:DNA recombination"/>
    <property type="evidence" value="ECO:0007669"/>
    <property type="project" value="InterPro"/>
</dbReference>
<dbReference type="InterPro" id="IPR003593">
    <property type="entry name" value="AAA+_ATPase"/>
</dbReference>
<comment type="similarity">
    <text evidence="3">Belongs to the RecD family. RecD2 subfamily.</text>
</comment>
<comment type="function">
    <text evidence="3">DNA-dependent ATPase and ATP-dependent 5'-3' DNA helicase. Has no activity on blunt DNA or DNA with 3'-overhangs, requires at least 10 bases of 5'-ssDNA for helicase activity.</text>
</comment>
<dbReference type="Gene3D" id="1.10.10.2220">
    <property type="match status" value="1"/>
</dbReference>
<dbReference type="Pfam" id="PF13245">
    <property type="entry name" value="AAA_19"/>
    <property type="match status" value="1"/>
</dbReference>
<dbReference type="Pfam" id="PF13538">
    <property type="entry name" value="UvrD_C_2"/>
    <property type="match status" value="1"/>
</dbReference>
<keyword evidence="3 7" id="KW-0347">Helicase</keyword>
<comment type="caution">
    <text evidence="7">The sequence shown here is derived from an EMBL/GenBank/DDBJ whole genome shotgun (WGS) entry which is preliminary data.</text>
</comment>
<dbReference type="NCBIfam" id="TIGR01448">
    <property type="entry name" value="recD_rel"/>
    <property type="match status" value="1"/>
</dbReference>
<dbReference type="PANTHER" id="PTHR43788:SF6">
    <property type="entry name" value="DNA HELICASE B"/>
    <property type="match status" value="1"/>
</dbReference>
<dbReference type="Gene3D" id="2.30.30.940">
    <property type="match status" value="1"/>
</dbReference>
<feature type="binding site" evidence="3">
    <location>
        <begin position="359"/>
        <end position="363"/>
    </location>
    <ligand>
        <name>ATP</name>
        <dbReference type="ChEBI" id="CHEBI:30616"/>
    </ligand>
</feature>
<keyword evidence="3" id="KW-0238">DNA-binding</keyword>
<evidence type="ECO:0000256" key="2">
    <source>
        <dbReference type="ARBA" id="ARBA00022840"/>
    </source>
</evidence>
<dbReference type="EC" id="5.6.2.3" evidence="3"/>
<dbReference type="SUPFAM" id="SSF47781">
    <property type="entry name" value="RuvA domain 2-like"/>
    <property type="match status" value="1"/>
</dbReference>
<dbReference type="GO" id="GO:0005524">
    <property type="term" value="F:ATP binding"/>
    <property type="evidence" value="ECO:0007669"/>
    <property type="project" value="UniProtKB-UniRule"/>
</dbReference>
<dbReference type="InterPro" id="IPR050534">
    <property type="entry name" value="Coronavir_polyprotein_1ab"/>
</dbReference>